<dbReference type="InterPro" id="IPR043128">
    <property type="entry name" value="Rev_trsase/Diguanyl_cyclase"/>
</dbReference>
<dbReference type="PANTHER" id="PTHR45138">
    <property type="entry name" value="REGULATORY COMPONENTS OF SENSORY TRANSDUCTION SYSTEM"/>
    <property type="match status" value="1"/>
</dbReference>
<accession>A0A9W6LN79</accession>
<dbReference type="Gene3D" id="3.30.70.270">
    <property type="match status" value="1"/>
</dbReference>
<comment type="caution">
    <text evidence="3">The sequence shown here is derived from an EMBL/GenBank/DDBJ whole genome shotgun (WGS) entry which is preliminary data.</text>
</comment>
<keyword evidence="1" id="KW-0812">Transmembrane</keyword>
<dbReference type="EMBL" id="BSDY01000007">
    <property type="protein sequence ID" value="GLI56313.1"/>
    <property type="molecule type" value="Genomic_DNA"/>
</dbReference>
<dbReference type="InterPro" id="IPR050469">
    <property type="entry name" value="Diguanylate_Cyclase"/>
</dbReference>
<organism evidence="3 4">
    <name type="scientific">Propionigenium maris DSM 9537</name>
    <dbReference type="NCBI Taxonomy" id="1123000"/>
    <lineage>
        <taxon>Bacteria</taxon>
        <taxon>Fusobacteriati</taxon>
        <taxon>Fusobacteriota</taxon>
        <taxon>Fusobacteriia</taxon>
        <taxon>Fusobacteriales</taxon>
        <taxon>Fusobacteriaceae</taxon>
        <taxon>Propionigenium</taxon>
    </lineage>
</organism>
<sequence length="250" mass="28508">MEKWRSLAINIILMTVFILIMGTINLRVNGVEVKATFFILPVFLGVFFGGGVTFLSLRRTRDFQERIREKTRELEYYATMDDMTNTYNRRMGLELLKNHYALSRRGGRSLSVCFIDIDGLKAVNDNFGHVSGDRLIEDISEILKSSVRESDIVARMGGDEFLVVLPECEIEGAAKVMKRVEGRIALYNNTSSRGYRASVSYGIAESSDKNKESVEKLLMEADNRMYSMKRRMKKNLLRGRISSEKLMGSL</sequence>
<feature type="transmembrane region" description="Helical" evidence="1">
    <location>
        <begin position="38"/>
        <end position="57"/>
    </location>
</feature>
<dbReference type="SMART" id="SM00267">
    <property type="entry name" value="GGDEF"/>
    <property type="match status" value="1"/>
</dbReference>
<protein>
    <recommendedName>
        <fullName evidence="2">GGDEF domain-containing protein</fullName>
    </recommendedName>
</protein>
<reference evidence="3" key="1">
    <citation type="submission" date="2022-12" db="EMBL/GenBank/DDBJ databases">
        <title>Reference genome sequencing for broad-spectrum identification of bacterial and archaeal isolates by mass spectrometry.</title>
        <authorList>
            <person name="Sekiguchi Y."/>
            <person name="Tourlousse D.M."/>
        </authorList>
    </citation>
    <scope>NUCLEOTIDE SEQUENCE</scope>
    <source>
        <strain evidence="3">10succ1</strain>
    </source>
</reference>
<evidence type="ECO:0000259" key="2">
    <source>
        <dbReference type="PROSITE" id="PS50887"/>
    </source>
</evidence>
<dbReference type="InterPro" id="IPR000160">
    <property type="entry name" value="GGDEF_dom"/>
</dbReference>
<gene>
    <name evidence="3" type="ORF">PM10SUCC1_18270</name>
</gene>
<evidence type="ECO:0000313" key="4">
    <source>
        <dbReference type="Proteomes" id="UP001144471"/>
    </source>
</evidence>
<keyword evidence="4" id="KW-1185">Reference proteome</keyword>
<dbReference type="RefSeq" id="WP_281835384.1">
    <property type="nucleotide sequence ID" value="NZ_BSDY01000007.1"/>
</dbReference>
<dbReference type="InterPro" id="IPR029787">
    <property type="entry name" value="Nucleotide_cyclase"/>
</dbReference>
<dbReference type="PROSITE" id="PS50887">
    <property type="entry name" value="GGDEF"/>
    <property type="match status" value="1"/>
</dbReference>
<dbReference type="PANTHER" id="PTHR45138:SF9">
    <property type="entry name" value="DIGUANYLATE CYCLASE DGCM-RELATED"/>
    <property type="match status" value="1"/>
</dbReference>
<feature type="transmembrane region" description="Helical" evidence="1">
    <location>
        <begin position="7"/>
        <end position="26"/>
    </location>
</feature>
<proteinExistence type="predicted"/>
<dbReference type="NCBIfam" id="TIGR00254">
    <property type="entry name" value="GGDEF"/>
    <property type="match status" value="1"/>
</dbReference>
<dbReference type="GO" id="GO:0052621">
    <property type="term" value="F:diguanylate cyclase activity"/>
    <property type="evidence" value="ECO:0007669"/>
    <property type="project" value="TreeGrafter"/>
</dbReference>
<dbReference type="AlphaFoldDB" id="A0A9W6LN79"/>
<feature type="domain" description="GGDEF" evidence="2">
    <location>
        <begin position="108"/>
        <end position="242"/>
    </location>
</feature>
<dbReference type="FunFam" id="3.30.70.270:FF:000001">
    <property type="entry name" value="Diguanylate cyclase domain protein"/>
    <property type="match status" value="1"/>
</dbReference>
<keyword evidence="1" id="KW-1133">Transmembrane helix</keyword>
<dbReference type="Proteomes" id="UP001144471">
    <property type="component" value="Unassembled WGS sequence"/>
</dbReference>
<dbReference type="Pfam" id="PF00990">
    <property type="entry name" value="GGDEF"/>
    <property type="match status" value="1"/>
</dbReference>
<name>A0A9W6LN79_9FUSO</name>
<evidence type="ECO:0000256" key="1">
    <source>
        <dbReference type="SAM" id="Phobius"/>
    </source>
</evidence>
<evidence type="ECO:0000313" key="3">
    <source>
        <dbReference type="EMBL" id="GLI56313.1"/>
    </source>
</evidence>
<keyword evidence="1" id="KW-0472">Membrane</keyword>
<dbReference type="SUPFAM" id="SSF55073">
    <property type="entry name" value="Nucleotide cyclase"/>
    <property type="match status" value="1"/>
</dbReference>
<dbReference type="CDD" id="cd01949">
    <property type="entry name" value="GGDEF"/>
    <property type="match status" value="1"/>
</dbReference>